<keyword evidence="1" id="KW-0175">Coiled coil</keyword>
<dbReference type="Proteomes" id="UP001438707">
    <property type="component" value="Unassembled WGS sequence"/>
</dbReference>
<feature type="coiled-coil region" evidence="1">
    <location>
        <begin position="37"/>
        <end position="100"/>
    </location>
</feature>
<gene>
    <name evidence="2" type="ORF">WJX74_008955</name>
</gene>
<proteinExistence type="predicted"/>
<evidence type="ECO:0000313" key="3">
    <source>
        <dbReference type="Proteomes" id="UP001438707"/>
    </source>
</evidence>
<dbReference type="AlphaFoldDB" id="A0AAW1S718"/>
<organism evidence="2 3">
    <name type="scientific">Apatococcus lobatus</name>
    <dbReference type="NCBI Taxonomy" id="904363"/>
    <lineage>
        <taxon>Eukaryota</taxon>
        <taxon>Viridiplantae</taxon>
        <taxon>Chlorophyta</taxon>
        <taxon>core chlorophytes</taxon>
        <taxon>Trebouxiophyceae</taxon>
        <taxon>Chlorellales</taxon>
        <taxon>Chlorellaceae</taxon>
        <taxon>Apatococcus</taxon>
    </lineage>
</organism>
<keyword evidence="3" id="KW-1185">Reference proteome</keyword>
<reference evidence="2 3" key="1">
    <citation type="journal article" date="2024" name="Nat. Commun.">
        <title>Phylogenomics reveals the evolutionary origins of lichenization in chlorophyte algae.</title>
        <authorList>
            <person name="Puginier C."/>
            <person name="Libourel C."/>
            <person name="Otte J."/>
            <person name="Skaloud P."/>
            <person name="Haon M."/>
            <person name="Grisel S."/>
            <person name="Petersen M."/>
            <person name="Berrin J.G."/>
            <person name="Delaux P.M."/>
            <person name="Dal Grande F."/>
            <person name="Keller J."/>
        </authorList>
    </citation>
    <scope>NUCLEOTIDE SEQUENCE [LARGE SCALE GENOMIC DNA]</scope>
    <source>
        <strain evidence="2 3">SAG 2145</strain>
    </source>
</reference>
<dbReference type="EMBL" id="JALJOS010000003">
    <property type="protein sequence ID" value="KAK9841625.1"/>
    <property type="molecule type" value="Genomic_DNA"/>
</dbReference>
<protein>
    <submittedName>
        <fullName evidence="2">Uncharacterized protein</fullName>
    </submittedName>
</protein>
<name>A0AAW1S718_9CHLO</name>
<sequence length="129" mass="14602">MLQKVSSFHKAVREEQQISAAYSQSLQALSDSKAQAAHLLQSTVERLEKEADQAKTQLTFHIQSLQNGHTRAMAQMQADLKNITEQLQAKQEECEAKRILIANDQKITNVLKSKLASVRTELIQMQQQK</sequence>
<evidence type="ECO:0000256" key="1">
    <source>
        <dbReference type="SAM" id="Coils"/>
    </source>
</evidence>
<accession>A0AAW1S718</accession>
<evidence type="ECO:0000313" key="2">
    <source>
        <dbReference type="EMBL" id="KAK9841625.1"/>
    </source>
</evidence>
<comment type="caution">
    <text evidence="2">The sequence shown here is derived from an EMBL/GenBank/DDBJ whole genome shotgun (WGS) entry which is preliminary data.</text>
</comment>